<reference evidence="1 2" key="1">
    <citation type="submission" date="2020-08" db="EMBL/GenBank/DDBJ databases">
        <title>Genomic Encyclopedia of Type Strains, Phase IV (KMG-V): Genome sequencing to study the core and pangenomes of soil and plant-associated prokaryotes.</title>
        <authorList>
            <person name="Whitman W."/>
        </authorList>
    </citation>
    <scope>NUCLEOTIDE SEQUENCE [LARGE SCALE GENOMIC DNA]</scope>
    <source>
        <strain evidence="1 2">SEMIA 4060</strain>
    </source>
</reference>
<evidence type="ECO:0000313" key="1">
    <source>
        <dbReference type="EMBL" id="MBB6486885.1"/>
    </source>
</evidence>
<dbReference type="EMBL" id="JACHBG010000010">
    <property type="protein sequence ID" value="MBB6486885.1"/>
    <property type="molecule type" value="Genomic_DNA"/>
</dbReference>
<protein>
    <submittedName>
        <fullName evidence="1">Uncharacterized protein</fullName>
    </submittedName>
</protein>
<proteinExistence type="predicted"/>
<gene>
    <name evidence="1" type="ORF">GGD46_004184</name>
</gene>
<dbReference type="Proteomes" id="UP000565576">
    <property type="component" value="Unassembled WGS sequence"/>
</dbReference>
<dbReference type="AlphaFoldDB" id="A0A7X0ITI2"/>
<evidence type="ECO:0000313" key="2">
    <source>
        <dbReference type="Proteomes" id="UP000565576"/>
    </source>
</evidence>
<accession>A0A7X0ITI2</accession>
<comment type="caution">
    <text evidence="1">The sequence shown here is derived from an EMBL/GenBank/DDBJ whole genome shotgun (WGS) entry which is preliminary data.</text>
</comment>
<organism evidence="1 2">
    <name type="scientific">Rhizobium lusitanum</name>
    <dbReference type="NCBI Taxonomy" id="293958"/>
    <lineage>
        <taxon>Bacteria</taxon>
        <taxon>Pseudomonadati</taxon>
        <taxon>Pseudomonadota</taxon>
        <taxon>Alphaproteobacteria</taxon>
        <taxon>Hyphomicrobiales</taxon>
        <taxon>Rhizobiaceae</taxon>
        <taxon>Rhizobium/Agrobacterium group</taxon>
        <taxon>Rhizobium</taxon>
    </lineage>
</organism>
<sequence>MSGAIATKLPSDDRCKQGCEPFAAVGGLSAQSVLRRHLKNGLIAIPKSADLGPLTQNLGLFDFSLDAGHNALPTSPTSFAGRKKRR</sequence>
<name>A0A7X0ITI2_9HYPH</name>